<reference evidence="1 2" key="1">
    <citation type="submission" date="2012-10" db="EMBL/GenBank/DDBJ databases">
        <authorList>
            <person name="Strain E.A."/>
            <person name="Brown E."/>
            <person name="Allard M.W."/>
            <person name="Gonzalez-Escalona N."/>
            <person name="Timme R."/>
        </authorList>
    </citation>
    <scope>NUCLEOTIDE SEQUENCE [LARGE SCALE GENOMIC DNA]</scope>
    <source>
        <strain evidence="1 2">CFSAN001627</strain>
    </source>
</reference>
<reference evidence="1 2" key="2">
    <citation type="submission" date="2013-03" db="EMBL/GenBank/DDBJ databases">
        <title>Diversity in Clostridium botulinum.</title>
        <authorList>
            <person name="Timme R.E."/>
            <person name="Allard M."/>
            <person name="Luo Y."/>
            <person name="Strain E."/>
            <person name="Gonzalez-Escalona N."/>
            <person name="Brown E."/>
        </authorList>
    </citation>
    <scope>NUCLEOTIDE SEQUENCE [LARGE SCALE GENOMIC DNA]</scope>
    <source>
        <strain evidence="1 2">CFSAN001627</strain>
    </source>
</reference>
<accession>M1ZYV8</accession>
<sequence>MYSSRPQVNSGYVDLINAIILRAVQDARLERLSLNSSKVNKEGIKTKAEQFLDSEEFEYLCECVGKDWSEIRRLTLN</sequence>
<evidence type="ECO:0000313" key="1">
    <source>
        <dbReference type="EMBL" id="EKN42934.1"/>
    </source>
</evidence>
<protein>
    <submittedName>
        <fullName evidence="1">Uncharacterized protein</fullName>
    </submittedName>
</protein>
<name>M1ZYV8_CLOBO</name>
<gene>
    <name evidence="1" type="ORF">CFSAN001627_03405</name>
</gene>
<evidence type="ECO:0000313" key="2">
    <source>
        <dbReference type="Proteomes" id="UP000011944"/>
    </source>
</evidence>
<comment type="caution">
    <text evidence="1">The sequence shown here is derived from an EMBL/GenBank/DDBJ whole genome shotgun (WGS) entry which is preliminary data.</text>
</comment>
<dbReference type="EMBL" id="AMXI01000197">
    <property type="protein sequence ID" value="EKN42934.1"/>
    <property type="molecule type" value="Genomic_DNA"/>
</dbReference>
<dbReference type="Proteomes" id="UP000011944">
    <property type="component" value="Unassembled WGS sequence"/>
</dbReference>
<dbReference type="PATRIC" id="fig|1232189.3.peg.547"/>
<dbReference type="AlphaFoldDB" id="M1ZYV8"/>
<proteinExistence type="predicted"/>
<organism evidence="1 2">
    <name type="scientific">Clostridium botulinum CFSAN001627</name>
    <dbReference type="NCBI Taxonomy" id="1232189"/>
    <lineage>
        <taxon>Bacteria</taxon>
        <taxon>Bacillati</taxon>
        <taxon>Bacillota</taxon>
        <taxon>Clostridia</taxon>
        <taxon>Eubacteriales</taxon>
        <taxon>Clostridiaceae</taxon>
        <taxon>Clostridium</taxon>
    </lineage>
</organism>